<dbReference type="PANTHER" id="PTHR36438:SF1">
    <property type="entry name" value="IRON-SULFUR CLUSTER REPAIR PROTEIN YTFE"/>
    <property type="match status" value="1"/>
</dbReference>
<keyword evidence="3" id="KW-1185">Reference proteome</keyword>
<accession>A0A437U983</accession>
<evidence type="ECO:0008006" key="4">
    <source>
        <dbReference type="Google" id="ProtNLM"/>
    </source>
</evidence>
<evidence type="ECO:0000256" key="1">
    <source>
        <dbReference type="ARBA" id="ARBA00004496"/>
    </source>
</evidence>
<dbReference type="Proteomes" id="UP000288951">
    <property type="component" value="Unassembled WGS sequence"/>
</dbReference>
<dbReference type="EMBL" id="RQSM01000003">
    <property type="protein sequence ID" value="RVU90177.1"/>
    <property type="molecule type" value="Genomic_DNA"/>
</dbReference>
<dbReference type="OrthoDB" id="9797132at2"/>
<dbReference type="PANTHER" id="PTHR36438">
    <property type="entry name" value="IRON-SULFUR CLUSTER REPAIR PROTEIN YTFE"/>
    <property type="match status" value="1"/>
</dbReference>
<dbReference type="InterPro" id="IPR019903">
    <property type="entry name" value="RIC_family"/>
</dbReference>
<evidence type="ECO:0000313" key="3">
    <source>
        <dbReference type="Proteomes" id="UP000288951"/>
    </source>
</evidence>
<reference evidence="2" key="1">
    <citation type="submission" date="2018-12" db="EMBL/GenBank/DDBJ databases">
        <title>Draft genome sequence of Flaovobacterium columnare ARS1 isolated from channel catfish in Alabama.</title>
        <authorList>
            <person name="Cai W."/>
            <person name="Arias C."/>
        </authorList>
    </citation>
    <scope>NUCLEOTIDE SEQUENCE [LARGE SCALE GENOMIC DNA]</scope>
    <source>
        <strain evidence="2">ARS1</strain>
    </source>
</reference>
<dbReference type="RefSeq" id="WP_127823065.1">
    <property type="nucleotide sequence ID" value="NZ_RQSM01000003.1"/>
</dbReference>
<name>A0A437U983_9FLAO</name>
<organism evidence="2 3">
    <name type="scientific">Flavobacterium columnare</name>
    <dbReference type="NCBI Taxonomy" id="996"/>
    <lineage>
        <taxon>Bacteria</taxon>
        <taxon>Pseudomonadati</taxon>
        <taxon>Bacteroidota</taxon>
        <taxon>Flavobacteriia</taxon>
        <taxon>Flavobacteriales</taxon>
        <taxon>Flavobacteriaceae</taxon>
        <taxon>Flavobacterium</taxon>
    </lineage>
</organism>
<evidence type="ECO:0000313" key="2">
    <source>
        <dbReference type="EMBL" id="RVU90177.1"/>
    </source>
</evidence>
<protein>
    <recommendedName>
        <fullName evidence="4">Iron-sulfur cluster repair di-iron protein</fullName>
    </recommendedName>
</protein>
<comment type="caution">
    <text evidence="2">The sequence shown here is derived from an EMBL/GenBank/DDBJ whole genome shotgun (WGS) entry which is preliminary data.</text>
</comment>
<dbReference type="GO" id="GO:0005737">
    <property type="term" value="C:cytoplasm"/>
    <property type="evidence" value="ECO:0007669"/>
    <property type="project" value="UniProtKB-SubCell"/>
</dbReference>
<proteinExistence type="predicted"/>
<dbReference type="AlphaFoldDB" id="A0A437U983"/>
<gene>
    <name evidence="2" type="ORF">EH230_04295</name>
</gene>
<comment type="subcellular location">
    <subcellularLocation>
        <location evidence="1">Cytoplasm</location>
    </subcellularLocation>
</comment>
<dbReference type="Pfam" id="PF04405">
    <property type="entry name" value="ScdA_N"/>
    <property type="match status" value="1"/>
</dbReference>
<sequence length="147" mass="17008">MNAIENKLIGEYVADDYRTTQVFSKYGIDFCCKGNRTITEVCHAIGIHEEIIIAELKSFDTNLNPNLNNFKAMSLDALIDYIVTRHYTYIKEKIPIIKQFLNKICEVNGTKNPELIEIRKLFIASANDLVQHINKEELILFPISKQW</sequence>